<protein>
    <submittedName>
        <fullName evidence="1">Alpha/beta fold hydrolase</fullName>
    </submittedName>
</protein>
<organism evidence="1 2">
    <name type="scientific">Lepagella muris</name>
    <dbReference type="NCBI Taxonomy" id="3032870"/>
    <lineage>
        <taxon>Bacteria</taxon>
        <taxon>Pseudomonadati</taxon>
        <taxon>Bacteroidota</taxon>
        <taxon>Bacteroidia</taxon>
        <taxon>Bacteroidales</taxon>
        <taxon>Muribaculaceae</taxon>
        <taxon>Lepagella</taxon>
    </lineage>
</organism>
<proteinExistence type="predicted"/>
<dbReference type="Proteomes" id="UP000306319">
    <property type="component" value="Unassembled WGS sequence"/>
</dbReference>
<reference evidence="1" key="1">
    <citation type="submission" date="2019-04" db="EMBL/GenBank/DDBJ databases">
        <title>Microbes associate with the intestines of laboratory mice.</title>
        <authorList>
            <person name="Navarre W."/>
            <person name="Wong E."/>
            <person name="Huang K."/>
            <person name="Tropini C."/>
            <person name="Ng K."/>
            <person name="Yu B."/>
        </authorList>
    </citation>
    <scope>NUCLEOTIDE SEQUENCE</scope>
    <source>
        <strain evidence="1">NM04_E33</strain>
    </source>
</reference>
<evidence type="ECO:0000313" key="1">
    <source>
        <dbReference type="EMBL" id="TGY78768.1"/>
    </source>
</evidence>
<gene>
    <name evidence="1" type="ORF">E5331_09350</name>
</gene>
<keyword evidence="2" id="KW-1185">Reference proteome</keyword>
<dbReference type="EMBL" id="SRYB01000011">
    <property type="protein sequence ID" value="TGY78768.1"/>
    <property type="molecule type" value="Genomic_DNA"/>
</dbReference>
<name>A0AC61RG45_9BACT</name>
<comment type="caution">
    <text evidence="1">The sequence shown here is derived from an EMBL/GenBank/DDBJ whole genome shotgun (WGS) entry which is preliminary data.</text>
</comment>
<accession>A0AC61RG45</accession>
<sequence length="276" mass="30204">MRKIFLFMAAIISAFAISAQTQTIVIQGPNGKLMADLSVPSLNTNEKKTVAILMHGFGSNRHRPLLRAIYDKLSECGIGAIRFDFDGCGDSDGEFVDMTVPKEIADAKAVYEYVRDLPWVSDIYLIGHSQGGVVASMLAGELDKDAVKGVALLAPAAVLREDAIRGNTQGAKYDPITPPEYVELPSGIKIGRDYIVTAQTLPIYDAALQYQGPVLMLHGTSDIIVPYTYSLRYNDIYQNGSLRLIKGVDHSFNGYEKEAADIVANFFINTVNDYVL</sequence>
<keyword evidence="1" id="KW-0378">Hydrolase</keyword>
<evidence type="ECO:0000313" key="2">
    <source>
        <dbReference type="Proteomes" id="UP000306319"/>
    </source>
</evidence>